<keyword evidence="4" id="KW-0349">Heme</keyword>
<accession>A0ABR0PXV5</accession>
<keyword evidence="10" id="KW-0503">Monooxygenase</keyword>
<comment type="caution">
    <text evidence="13">The sequence shown here is derived from an EMBL/GenBank/DDBJ whole genome shotgun (WGS) entry which is preliminary data.</text>
</comment>
<keyword evidence="7 12" id="KW-1133">Transmembrane helix</keyword>
<evidence type="ECO:0000313" key="14">
    <source>
        <dbReference type="Proteomes" id="UP001358586"/>
    </source>
</evidence>
<keyword evidence="5 12" id="KW-0812">Transmembrane</keyword>
<evidence type="ECO:0000256" key="12">
    <source>
        <dbReference type="SAM" id="Phobius"/>
    </source>
</evidence>
<comment type="cofactor">
    <cofactor evidence="1">
        <name>heme</name>
        <dbReference type="ChEBI" id="CHEBI:30413"/>
    </cofactor>
</comment>
<evidence type="ECO:0000256" key="2">
    <source>
        <dbReference type="ARBA" id="ARBA00004167"/>
    </source>
</evidence>
<dbReference type="EMBL" id="JARKNE010000005">
    <property type="protein sequence ID" value="KAK5831751.1"/>
    <property type="molecule type" value="Genomic_DNA"/>
</dbReference>
<keyword evidence="11 12" id="KW-0472">Membrane</keyword>
<comment type="subcellular location">
    <subcellularLocation>
        <location evidence="2">Membrane</location>
        <topology evidence="2">Single-pass membrane protein</topology>
    </subcellularLocation>
</comment>
<dbReference type="Proteomes" id="UP001358586">
    <property type="component" value="Chromosome 5"/>
</dbReference>
<evidence type="ECO:0000256" key="8">
    <source>
        <dbReference type="ARBA" id="ARBA00023002"/>
    </source>
</evidence>
<dbReference type="InterPro" id="IPR050665">
    <property type="entry name" value="Cytochrome_P450_Monooxygen"/>
</dbReference>
<dbReference type="PANTHER" id="PTHR24282">
    <property type="entry name" value="CYTOCHROME P450 FAMILY MEMBER"/>
    <property type="match status" value="1"/>
</dbReference>
<feature type="transmembrane region" description="Helical" evidence="12">
    <location>
        <begin position="6"/>
        <end position="26"/>
    </location>
</feature>
<reference evidence="13 14" key="1">
    <citation type="submission" date="2023-03" db="EMBL/GenBank/DDBJ databases">
        <title>WGS of Gossypium arboreum.</title>
        <authorList>
            <person name="Yu D."/>
        </authorList>
    </citation>
    <scope>NUCLEOTIDE SEQUENCE [LARGE SCALE GENOMIC DNA]</scope>
    <source>
        <tissue evidence="13">Leaf</tissue>
    </source>
</reference>
<keyword evidence="9" id="KW-0408">Iron</keyword>
<dbReference type="InterPro" id="IPR002401">
    <property type="entry name" value="Cyt_P450_E_grp-I"/>
</dbReference>
<dbReference type="InterPro" id="IPR001128">
    <property type="entry name" value="Cyt_P450"/>
</dbReference>
<keyword evidence="8" id="KW-0560">Oxidoreductase</keyword>
<dbReference type="InterPro" id="IPR036396">
    <property type="entry name" value="Cyt_P450_sf"/>
</dbReference>
<sequence>MDPITLVIISLICISVLKFIYSIIWIPRRIQNHFKRQGVTGPGYHPLFGNSAEILRLFEEAKLKPDTVDHHDILHRVAPFYHKCSGMYGTPFLYWFGSKPRLGISDPDMIKEVAMSTAGSFEKMRFNPMSKMLFGQGLLGLKGEEWAMHRRIANQAFKMDRVKGWVPEIVAATTKMLQKWEEKRGGRNEFEVEVNNELHDLSADVISRTAFGSSFEEGKRIFMLQEQQMELFVMAARSIYIPGFRFLPTKNNRARWRLEKETRESVRALIRSNSKRGESPSSLLSLLMSSYKNRDDKEERLEEEEIINECKTFYFAGKETAANALSWALLLLALNPEWQDKARDEVVRICGTDKLPAAEQLSDLKIVSMVINETLRLYSPGVSLIKEALKDVKVGRLNVPAGTQLYLSLSAVHRDIDIWGEDANKFNPARFKEPRRHLASFIPFALGPRNCVGQNLAMVEMKIILAMIIRQYSLEVSSTYVHAPMVFITLQPQYGKQGVRGPGYRPIFGNSAEIQRLYKEAKLKPAPVDHHDVLHRVAPFYHRWSGMYGTPFLYWFGSKPRLGISDPDMIKEVTMNTTGSFDKLGFNPMSRMLFGQGLVGLKGEEWALHRRIANQAFNMERVKGWVPEIVAATTKMLEEWEEERGGRDEFELEVNKELHNLSADVISRTAFGSSFEEGKRIFMLQEQQMELFSKAIRSIYIPGFRFLPTKNNRARWRLENETRESVRALIRSNSKRGENSSSLLSLLMSSYRNQDDKEERLEEKEIINECKTFYFAGKETAANALSWALLLLALNPEWQDKARDEVLGICGTDMLPAVEHLSDLKIVSMIINETLRLYSPAVMLMREAIKDFKLGKLDVPAGTQLYLALSAVHRDTDIWGEDANKFKPSRFKEPRKHLASFIPFGLGSRICVGQNLAMAEMKIVLAMIIRQYSLAVSSTYVHAPMLFITLQPQYGIQIRLTRIMK</sequence>
<organism evidence="13 14">
    <name type="scientific">Gossypium arboreum</name>
    <name type="common">Tree cotton</name>
    <name type="synonym">Gossypium nanking</name>
    <dbReference type="NCBI Taxonomy" id="29729"/>
    <lineage>
        <taxon>Eukaryota</taxon>
        <taxon>Viridiplantae</taxon>
        <taxon>Streptophyta</taxon>
        <taxon>Embryophyta</taxon>
        <taxon>Tracheophyta</taxon>
        <taxon>Spermatophyta</taxon>
        <taxon>Magnoliopsida</taxon>
        <taxon>eudicotyledons</taxon>
        <taxon>Gunneridae</taxon>
        <taxon>Pentapetalae</taxon>
        <taxon>rosids</taxon>
        <taxon>malvids</taxon>
        <taxon>Malvales</taxon>
        <taxon>Malvaceae</taxon>
        <taxon>Malvoideae</taxon>
        <taxon>Gossypium</taxon>
    </lineage>
</organism>
<dbReference type="PANTHER" id="PTHR24282:SF211">
    <property type="entry name" value="CYTOCHROME P450-RELATED"/>
    <property type="match status" value="1"/>
</dbReference>
<evidence type="ECO:0000256" key="10">
    <source>
        <dbReference type="ARBA" id="ARBA00023033"/>
    </source>
</evidence>
<evidence type="ECO:0000256" key="1">
    <source>
        <dbReference type="ARBA" id="ARBA00001971"/>
    </source>
</evidence>
<protein>
    <recommendedName>
        <fullName evidence="15">Cytochrome P450 734A1-like</fullName>
    </recommendedName>
</protein>
<evidence type="ECO:0000256" key="3">
    <source>
        <dbReference type="ARBA" id="ARBA00010617"/>
    </source>
</evidence>
<evidence type="ECO:0000313" key="13">
    <source>
        <dbReference type="EMBL" id="KAK5831751.1"/>
    </source>
</evidence>
<evidence type="ECO:0000256" key="11">
    <source>
        <dbReference type="ARBA" id="ARBA00023136"/>
    </source>
</evidence>
<evidence type="ECO:0000256" key="7">
    <source>
        <dbReference type="ARBA" id="ARBA00022989"/>
    </source>
</evidence>
<evidence type="ECO:0000256" key="6">
    <source>
        <dbReference type="ARBA" id="ARBA00022723"/>
    </source>
</evidence>
<comment type="similarity">
    <text evidence="3">Belongs to the cytochrome P450 family.</text>
</comment>
<keyword evidence="14" id="KW-1185">Reference proteome</keyword>
<dbReference type="InterPro" id="IPR017972">
    <property type="entry name" value="Cyt_P450_CS"/>
</dbReference>
<dbReference type="Gene3D" id="1.10.630.10">
    <property type="entry name" value="Cytochrome P450"/>
    <property type="match status" value="2"/>
</dbReference>
<name>A0ABR0PXV5_GOSAR</name>
<dbReference type="PRINTS" id="PR00385">
    <property type="entry name" value="P450"/>
</dbReference>
<evidence type="ECO:0000256" key="9">
    <source>
        <dbReference type="ARBA" id="ARBA00023004"/>
    </source>
</evidence>
<evidence type="ECO:0008006" key="15">
    <source>
        <dbReference type="Google" id="ProtNLM"/>
    </source>
</evidence>
<dbReference type="Pfam" id="PF00067">
    <property type="entry name" value="p450"/>
    <property type="match status" value="2"/>
</dbReference>
<dbReference type="PROSITE" id="PS00086">
    <property type="entry name" value="CYTOCHROME_P450"/>
    <property type="match status" value="1"/>
</dbReference>
<evidence type="ECO:0000256" key="5">
    <source>
        <dbReference type="ARBA" id="ARBA00022692"/>
    </source>
</evidence>
<dbReference type="SUPFAM" id="SSF48264">
    <property type="entry name" value="Cytochrome P450"/>
    <property type="match status" value="2"/>
</dbReference>
<gene>
    <name evidence="13" type="ORF">PVK06_015550</name>
</gene>
<evidence type="ECO:0000256" key="4">
    <source>
        <dbReference type="ARBA" id="ARBA00022617"/>
    </source>
</evidence>
<proteinExistence type="inferred from homology"/>
<dbReference type="PRINTS" id="PR00463">
    <property type="entry name" value="EP450I"/>
</dbReference>
<keyword evidence="6" id="KW-0479">Metal-binding</keyword>